<dbReference type="RefSeq" id="WP_164033545.1">
    <property type="nucleotide sequence ID" value="NZ_JAABOQ010000007.1"/>
</dbReference>
<dbReference type="PIRSF" id="PIRSF000887">
    <property type="entry name" value="Pesterase_MJ0037"/>
    <property type="match status" value="1"/>
</dbReference>
<feature type="domain" description="Calcineurin-like phosphoesterase" evidence="1">
    <location>
        <begin position="26"/>
        <end position="147"/>
    </location>
</feature>
<dbReference type="InterPro" id="IPR024173">
    <property type="entry name" value="Pesterase_MJ0037-like"/>
</dbReference>
<protein>
    <submittedName>
        <fullName evidence="2">Ligase-associated DNA damage response endonuclease PdeM</fullName>
        <ecNumber evidence="2">3.1.-.-</ecNumber>
    </submittedName>
</protein>
<name>A0A6M0CLP6_9FLAO</name>
<keyword evidence="3" id="KW-1185">Reference proteome</keyword>
<dbReference type="Pfam" id="PF00149">
    <property type="entry name" value="Metallophos"/>
    <property type="match status" value="1"/>
</dbReference>
<keyword evidence="2" id="KW-0255">Endonuclease</keyword>
<dbReference type="GO" id="GO:0016787">
    <property type="term" value="F:hydrolase activity"/>
    <property type="evidence" value="ECO:0007669"/>
    <property type="project" value="UniProtKB-KW"/>
</dbReference>
<evidence type="ECO:0000313" key="3">
    <source>
        <dbReference type="Proteomes" id="UP000474296"/>
    </source>
</evidence>
<comment type="caution">
    <text evidence="2">The sequence shown here is derived from an EMBL/GenBank/DDBJ whole genome shotgun (WGS) entry which is preliminary data.</text>
</comment>
<gene>
    <name evidence="2" type="primary">pdeM</name>
    <name evidence="2" type="ORF">GWK10_16725</name>
</gene>
<evidence type="ECO:0000259" key="1">
    <source>
        <dbReference type="Pfam" id="PF00149"/>
    </source>
</evidence>
<evidence type="ECO:0000313" key="2">
    <source>
        <dbReference type="EMBL" id="NER18865.1"/>
    </source>
</evidence>
<dbReference type="EMBL" id="JAABOQ010000007">
    <property type="protein sequence ID" value="NER18865.1"/>
    <property type="molecule type" value="Genomic_DNA"/>
</dbReference>
<dbReference type="SUPFAM" id="SSF56300">
    <property type="entry name" value="Metallo-dependent phosphatases"/>
    <property type="match status" value="1"/>
</dbReference>
<organism evidence="2 3">
    <name type="scientific">Spongiivirga citrea</name>
    <dbReference type="NCBI Taxonomy" id="1481457"/>
    <lineage>
        <taxon>Bacteria</taxon>
        <taxon>Pseudomonadati</taxon>
        <taxon>Bacteroidota</taxon>
        <taxon>Flavobacteriia</taxon>
        <taxon>Flavobacteriales</taxon>
        <taxon>Flavobacteriaceae</taxon>
        <taxon>Spongiivirga</taxon>
    </lineage>
</organism>
<dbReference type="EC" id="3.1.-.-" evidence="2"/>
<keyword evidence="2" id="KW-0378">Hydrolase</keyword>
<dbReference type="NCBIfam" id="TIGR04123">
    <property type="entry name" value="P_estr_lig_assc"/>
    <property type="match status" value="1"/>
</dbReference>
<dbReference type="Proteomes" id="UP000474296">
    <property type="component" value="Unassembled WGS sequence"/>
</dbReference>
<dbReference type="InterPro" id="IPR026336">
    <property type="entry name" value="PdeM-like"/>
</dbReference>
<accession>A0A6M0CLP6</accession>
<sequence>MQINILDNTFTLHQLGAAYWHERQMLLVADVHFGKIAHFRKYGSALPKKAIIRNFERLNELLQLFKPKKTCFLGDLFHSAFNIEWFYFENWVKQQTCQFSLIVGNHDIISPLRFEAIGFLLYEELIIDRFLLTHHPEERKNYFNFCGHIHPGVKLAGQARQILKLPCFLKKPNQLIFPAFGEFTGNFIVQPEDDNQVFVITPEEVVLIE</sequence>
<keyword evidence="2" id="KW-0436">Ligase</keyword>
<reference evidence="2 3" key="1">
    <citation type="submission" date="2020-01" db="EMBL/GenBank/DDBJ databases">
        <title>Spongiivirga citrea KCTC 32990T.</title>
        <authorList>
            <person name="Wang G."/>
        </authorList>
    </citation>
    <scope>NUCLEOTIDE SEQUENCE [LARGE SCALE GENOMIC DNA]</scope>
    <source>
        <strain evidence="2 3">KCTC 32990</strain>
    </source>
</reference>
<dbReference type="GO" id="GO:0004519">
    <property type="term" value="F:endonuclease activity"/>
    <property type="evidence" value="ECO:0007669"/>
    <property type="project" value="UniProtKB-KW"/>
</dbReference>
<dbReference type="PANTHER" id="PTHR39323:SF1">
    <property type="entry name" value="BLR1149 PROTEIN"/>
    <property type="match status" value="1"/>
</dbReference>
<keyword evidence="2" id="KW-0540">Nuclease</keyword>
<dbReference type="InterPro" id="IPR004843">
    <property type="entry name" value="Calcineurin-like_PHP"/>
</dbReference>
<dbReference type="Gene3D" id="3.60.21.10">
    <property type="match status" value="1"/>
</dbReference>
<dbReference type="GO" id="GO:0016874">
    <property type="term" value="F:ligase activity"/>
    <property type="evidence" value="ECO:0007669"/>
    <property type="project" value="UniProtKB-KW"/>
</dbReference>
<proteinExistence type="predicted"/>
<dbReference type="PANTHER" id="PTHR39323">
    <property type="entry name" value="BLR1149 PROTEIN"/>
    <property type="match status" value="1"/>
</dbReference>
<dbReference type="InterPro" id="IPR029052">
    <property type="entry name" value="Metallo-depent_PP-like"/>
</dbReference>
<dbReference type="AlphaFoldDB" id="A0A6M0CLP6"/>